<dbReference type="PROSITE" id="PS51257">
    <property type="entry name" value="PROKAR_LIPOPROTEIN"/>
    <property type="match status" value="1"/>
</dbReference>
<dbReference type="Proteomes" id="UP000306236">
    <property type="component" value="Unassembled WGS sequence"/>
</dbReference>
<keyword evidence="3" id="KW-0378">Hydrolase</keyword>
<dbReference type="InterPro" id="IPR051792">
    <property type="entry name" value="GGT_bact"/>
</dbReference>
<dbReference type="EMBL" id="SSWX01000019">
    <property type="protein sequence ID" value="THJ31889.1"/>
    <property type="molecule type" value="Genomic_DNA"/>
</dbReference>
<evidence type="ECO:0000313" key="6">
    <source>
        <dbReference type="EMBL" id="THJ31889.1"/>
    </source>
</evidence>
<dbReference type="Gene3D" id="1.10.246.130">
    <property type="match status" value="1"/>
</dbReference>
<evidence type="ECO:0000256" key="4">
    <source>
        <dbReference type="ARBA" id="ARBA00023145"/>
    </source>
</evidence>
<sequence>MNKKSLLMLTPIAFAVLVSACGGGNDNIVSSDLIVDTNPNSCTVASSNGTGVVVGSGLPGDPAAPEAASGYRLGYKAKYSNSYMVVANTPLASKAGCEVLRAGGTAADAAVAVQAVLGLVEPQSSTLAGSAFMLYYDAATKKVTAYDGRETAPAAAGNYYLMRQDQADENSTAPLPNARRSGRSIGVPGAMRMFEMAQKEHGKLQWNALFDDGISLASKGFVIPARLGSAIASNASNLALDGNAMEIFFHPDGSPRKSGETMTNAPYAKTLEALKARGANALHEGEIAQAIIAKAQQSVGDDAAKTPMTPSLMTMADLAAYQPKKRDPVCTTYRNEYYVCSMSPPSSGGIAIVQALGILENFELKKYPPANATVEGGIPDVMGVHLVSEASRLAYADRDKYVADTDFVPLPANGVSSMLNKDYLKARANLISLDQSMGVAAAGDFGTARNQGIDTTVEYGTTHFSITDAYGNVASVTSTVEGSMGSYHMVEGFLLSNQLTDFSSNPVDANGDLVANRVEGGKRPRSTMAPTLVFKGTEPGEFLMATGSPGGGTIIQYVLKTVVGALDWDMDAQMATSMVDFGATNSRTTNIDGANTTLDLTGLIAGLQAKGHTINNGAQSSGISTIMRVTRDGKTQWEGGVDPRREGIVLGDGSQ</sequence>
<dbReference type="PANTHER" id="PTHR43199:SF1">
    <property type="entry name" value="GLUTATHIONE HYDROLASE PROENZYME"/>
    <property type="match status" value="1"/>
</dbReference>
<dbReference type="InterPro" id="IPR029055">
    <property type="entry name" value="Ntn_hydrolases_N"/>
</dbReference>
<keyword evidence="7" id="KW-1185">Reference proteome</keyword>
<organism evidence="6 7">
    <name type="scientific">Lampropedia aestuarii</name>
    <dbReference type="NCBI Taxonomy" id="2562762"/>
    <lineage>
        <taxon>Bacteria</taxon>
        <taxon>Pseudomonadati</taxon>
        <taxon>Pseudomonadota</taxon>
        <taxon>Betaproteobacteria</taxon>
        <taxon>Burkholderiales</taxon>
        <taxon>Comamonadaceae</taxon>
        <taxon>Lampropedia</taxon>
    </lineage>
</organism>
<evidence type="ECO:0000256" key="1">
    <source>
        <dbReference type="ARBA" id="ARBA00009381"/>
    </source>
</evidence>
<dbReference type="OrthoDB" id="5297205at2"/>
<dbReference type="InterPro" id="IPR043138">
    <property type="entry name" value="GGT_lsub"/>
</dbReference>
<dbReference type="Pfam" id="PF01019">
    <property type="entry name" value="G_glu_transpept"/>
    <property type="match status" value="1"/>
</dbReference>
<accession>A0A4S5BID5</accession>
<feature type="chain" id="PRO_5020317015" evidence="5">
    <location>
        <begin position="21"/>
        <end position="655"/>
    </location>
</feature>
<evidence type="ECO:0000256" key="5">
    <source>
        <dbReference type="SAM" id="SignalP"/>
    </source>
</evidence>
<dbReference type="SUPFAM" id="SSF56235">
    <property type="entry name" value="N-terminal nucleophile aminohydrolases (Ntn hydrolases)"/>
    <property type="match status" value="1"/>
</dbReference>
<dbReference type="Gene3D" id="3.60.20.40">
    <property type="match status" value="1"/>
</dbReference>
<dbReference type="PRINTS" id="PR01210">
    <property type="entry name" value="GGTRANSPTASE"/>
</dbReference>
<keyword evidence="5" id="KW-0732">Signal</keyword>
<dbReference type="PANTHER" id="PTHR43199">
    <property type="entry name" value="GLUTATHIONE HYDROLASE"/>
    <property type="match status" value="1"/>
</dbReference>
<evidence type="ECO:0000256" key="2">
    <source>
        <dbReference type="ARBA" id="ARBA00022679"/>
    </source>
</evidence>
<dbReference type="GO" id="GO:0016787">
    <property type="term" value="F:hydrolase activity"/>
    <property type="evidence" value="ECO:0007669"/>
    <property type="project" value="UniProtKB-KW"/>
</dbReference>
<keyword evidence="4" id="KW-0865">Zymogen</keyword>
<comment type="similarity">
    <text evidence="1">Belongs to the gamma-glutamyltransferase family.</text>
</comment>
<dbReference type="RefSeq" id="WP_136407254.1">
    <property type="nucleotide sequence ID" value="NZ_SSWX01000019.1"/>
</dbReference>
<feature type="signal peptide" evidence="5">
    <location>
        <begin position="1"/>
        <end position="20"/>
    </location>
</feature>
<proteinExistence type="inferred from homology"/>
<evidence type="ECO:0000313" key="7">
    <source>
        <dbReference type="Proteomes" id="UP000306236"/>
    </source>
</evidence>
<name>A0A4S5BID5_9BURK</name>
<gene>
    <name evidence="6" type="ORF">E8K88_13755</name>
</gene>
<dbReference type="InterPro" id="IPR043137">
    <property type="entry name" value="GGT_ssub_C"/>
</dbReference>
<evidence type="ECO:0000256" key="3">
    <source>
        <dbReference type="ARBA" id="ARBA00022801"/>
    </source>
</evidence>
<protein>
    <submittedName>
        <fullName evidence="6">Gamma-glutamyltransferase family protein</fullName>
    </submittedName>
</protein>
<dbReference type="GO" id="GO:0016740">
    <property type="term" value="F:transferase activity"/>
    <property type="evidence" value="ECO:0007669"/>
    <property type="project" value="UniProtKB-KW"/>
</dbReference>
<dbReference type="AlphaFoldDB" id="A0A4S5BID5"/>
<comment type="caution">
    <text evidence="6">The sequence shown here is derived from an EMBL/GenBank/DDBJ whole genome shotgun (WGS) entry which is preliminary data.</text>
</comment>
<keyword evidence="2 6" id="KW-0808">Transferase</keyword>
<reference evidence="6 7" key="1">
    <citation type="submission" date="2019-04" db="EMBL/GenBank/DDBJ databases">
        <title>Lampropedia sp YIM MLB12 draf genome.</title>
        <authorList>
            <person name="Wang Y.-X."/>
        </authorList>
    </citation>
    <scope>NUCLEOTIDE SEQUENCE [LARGE SCALE GENOMIC DNA]</scope>
    <source>
        <strain evidence="6 7">YIM MLB12</strain>
    </source>
</reference>